<evidence type="ECO:0000313" key="2">
    <source>
        <dbReference type="EMBL" id="KEQ70920.1"/>
    </source>
</evidence>
<feature type="region of interest" description="Disordered" evidence="1">
    <location>
        <begin position="169"/>
        <end position="199"/>
    </location>
</feature>
<feature type="compositionally biased region" description="Polar residues" evidence="1">
    <location>
        <begin position="320"/>
        <end position="329"/>
    </location>
</feature>
<evidence type="ECO:0000313" key="3">
    <source>
        <dbReference type="Proteomes" id="UP000027730"/>
    </source>
</evidence>
<feature type="compositionally biased region" description="Basic and acidic residues" evidence="1">
    <location>
        <begin position="1394"/>
        <end position="1418"/>
    </location>
</feature>
<gene>
    <name evidence="2" type="ORF">M436DRAFT_65736</name>
</gene>
<dbReference type="STRING" id="1043004.A0A074WCR0"/>
<feature type="compositionally biased region" description="Basic and acidic residues" evidence="1">
    <location>
        <begin position="1460"/>
        <end position="1478"/>
    </location>
</feature>
<sequence>MAWWGLLAGPPNFFEGNVCSRPTCLSFGALQDWTQFVYGSSVPTTTAYHRTIFCARCRNRLTIHAEYQRVIMLPQAATLHPPRGPGTARPLALQAGAAAGSAVPLPVAFTAAPVGQVGPVPPLGAGPAPGGLLPVQGGVAGHLPAIQYGHLGPLSGNTPAQAGASALQPNISAPLPSAGPPSHQAATPGGLPPTQQAATPALFPGNLAAAQQGALGPGLGNALPTQAGASTQQAASLLPPAGARPPYMSPYGPLTASNGPLPYNTPYGPVYAPGGHLPGQLGAPALASTTGNLPFVPGYHPHAATPGGPPAPGDLAHTPDGTSHAQQATPAPRGLTPFIFRAGPIPAQFGAPVQTGHSFVQSSYPAAQTGVPAQYPSAPAPYPGASAPYPGAPALYPGASAPYPGAPALYPGASAPYPGAPLLGQTSPFPGPFPGVFPSLLSDTPQTGESAPRTHLPALSTGAVSPADDDQPDSLLPSRLVRAARPRAAPRRSQAAPPPAHSTSAVSPADDDQLNSLLPTRLVRATRSRVPNRRPLGPRPSGPRPGRAASPVQAGQHLLQAAHTIAQASRAPFAQLLDRGNRQESDPNWPDRYPAVAVRNVNPTQAMIDAFPQSEFLPLEEGERYIIISQESDGHVAARDFAGNEGWAPWDAFDVGEEASCDEDIFNNLEALERRPVVITIDEDAENGHILARAILGLPHALYQNRDDLTNYNSALTTDFDTAEKRIKIAQIFYDGIKAVPADPERDPGTTKTLYESLSTPDYTIDSFRQGRAVERLDAPNRVIIYVWIHSDFTQTDEQNFGGEPDEEVDFDSDVESEQGAFEEEDEGVDPEVDPGQEVDLGQEVGPGQEVDPGFEAGSSSETRPGRKADPGRKPEPYMGRTRRPGFRLYTHNHWKTSSRPTKSVNYRAARQAEQSTMYHVCELDLENYKFIWYCEQMVILLFETSCRELRELASGASSERKDQQADALLLTRIARDVFSATGWPGGCISNPNFGSSFGKNWSNPVDDALYEKLTWTRSYQEGSGLVFRRPPKILRINAALLTFGKWNLQCPSGQIPRGTEIYISFEFAKDANQNPRRHPHAWVGTIVPSLFGMTHVEKALSWALRVEWLEGDTPRAAYLQRKYNRKIQPFKPCAFIQYVAAMAVYSHFHQEISLVDPDDSDLDFMAKFGAPTADVVEERFDYLNRVMNFEPVNDLKILDADHSPRLLTEAEKLDKYNEAFSQVPNARFGGPPGDQQACDHCKWFGCGCFPQVAADQADNDTAKPCITCAERNMLCTFSNITSWDDFATLSHPLGDIDADVFISGAIPARDIQRRAGGVSTAPSMFVQKSVLPNDLKASRESRSLFSSAMDQNAKMVAVYAATGVDEKTPLGTTASGGVRLPPTIPMEFRYMEAEKQQESKERRQKKKEEEAEQKRSELSAVNAKPTDAPKASFESLPFPSFPLPSSPHLSRQYCQDESQVEKEESSQTEAQEKKDESQIQVNDSPRQLDHNGSLI</sequence>
<organism evidence="2 3">
    <name type="scientific">Aureobasidium namibiae CBS 147.97</name>
    <dbReference type="NCBI Taxonomy" id="1043004"/>
    <lineage>
        <taxon>Eukaryota</taxon>
        <taxon>Fungi</taxon>
        <taxon>Dikarya</taxon>
        <taxon>Ascomycota</taxon>
        <taxon>Pezizomycotina</taxon>
        <taxon>Dothideomycetes</taxon>
        <taxon>Dothideomycetidae</taxon>
        <taxon>Dothideales</taxon>
        <taxon>Saccotheciaceae</taxon>
        <taxon>Aureobasidium</taxon>
    </lineage>
</organism>
<dbReference type="HOGENOM" id="CLU_248892_0_0_1"/>
<dbReference type="RefSeq" id="XP_013425218.1">
    <property type="nucleotide sequence ID" value="XM_013569764.1"/>
</dbReference>
<accession>A0A074WCR0</accession>
<keyword evidence="3" id="KW-1185">Reference proteome</keyword>
<feature type="region of interest" description="Disordered" evidence="1">
    <location>
        <begin position="297"/>
        <end position="332"/>
    </location>
</feature>
<name>A0A074WCR0_9PEZI</name>
<protein>
    <submittedName>
        <fullName evidence="2">Uncharacterized protein</fullName>
    </submittedName>
</protein>
<proteinExistence type="predicted"/>
<feature type="region of interest" description="Disordered" evidence="1">
    <location>
        <begin position="1394"/>
        <end position="1496"/>
    </location>
</feature>
<dbReference type="GeneID" id="25413923"/>
<feature type="region of interest" description="Disordered" evidence="1">
    <location>
        <begin position="796"/>
        <end position="883"/>
    </location>
</feature>
<reference evidence="2 3" key="1">
    <citation type="journal article" date="2014" name="BMC Genomics">
        <title>Genome sequencing of four Aureobasidium pullulans varieties: biotechnological potential, stress tolerance, and description of new species.</title>
        <authorList>
            <person name="Gostin Ar C."/>
            <person name="Ohm R.A."/>
            <person name="Kogej T."/>
            <person name="Sonjak S."/>
            <person name="Turk M."/>
            <person name="Zajc J."/>
            <person name="Zalar P."/>
            <person name="Grube M."/>
            <person name="Sun H."/>
            <person name="Han J."/>
            <person name="Sharma A."/>
            <person name="Chiniquy J."/>
            <person name="Ngan C.Y."/>
            <person name="Lipzen A."/>
            <person name="Barry K."/>
            <person name="Grigoriev I.V."/>
            <person name="Gunde-Cimerman N."/>
        </authorList>
    </citation>
    <scope>NUCLEOTIDE SEQUENCE [LARGE SCALE GENOMIC DNA]</scope>
    <source>
        <strain evidence="2 3">CBS 147.97</strain>
    </source>
</reference>
<feature type="region of interest" description="Disordered" evidence="1">
    <location>
        <begin position="434"/>
        <end position="554"/>
    </location>
</feature>
<feature type="compositionally biased region" description="Basic and acidic residues" evidence="1">
    <location>
        <begin position="864"/>
        <end position="876"/>
    </location>
</feature>
<feature type="compositionally biased region" description="Low complexity" evidence="1">
    <location>
        <begin position="297"/>
        <end position="306"/>
    </location>
</feature>
<dbReference type="EMBL" id="KL584715">
    <property type="protein sequence ID" value="KEQ70920.1"/>
    <property type="molecule type" value="Genomic_DNA"/>
</dbReference>
<dbReference type="Proteomes" id="UP000027730">
    <property type="component" value="Unassembled WGS sequence"/>
</dbReference>
<evidence type="ECO:0000256" key="1">
    <source>
        <dbReference type="SAM" id="MobiDB-lite"/>
    </source>
</evidence>
<feature type="compositionally biased region" description="Acidic residues" evidence="1">
    <location>
        <begin position="804"/>
        <end position="837"/>
    </location>
</feature>